<evidence type="ECO:0000313" key="2">
    <source>
        <dbReference type="Proteomes" id="UP000789570"/>
    </source>
</evidence>
<keyword evidence="2" id="KW-1185">Reference proteome</keyword>
<evidence type="ECO:0000313" key="1">
    <source>
        <dbReference type="EMBL" id="CAG8531425.1"/>
    </source>
</evidence>
<dbReference type="Proteomes" id="UP000789570">
    <property type="component" value="Unassembled WGS sequence"/>
</dbReference>
<gene>
    <name evidence="1" type="ORF">FCALED_LOCUS5193</name>
</gene>
<comment type="caution">
    <text evidence="1">The sequence shown here is derived from an EMBL/GenBank/DDBJ whole genome shotgun (WGS) entry which is preliminary data.</text>
</comment>
<name>A0A9N9AI64_9GLOM</name>
<reference evidence="1" key="1">
    <citation type="submission" date="2021-06" db="EMBL/GenBank/DDBJ databases">
        <authorList>
            <person name="Kallberg Y."/>
            <person name="Tangrot J."/>
            <person name="Rosling A."/>
        </authorList>
    </citation>
    <scope>NUCLEOTIDE SEQUENCE</scope>
    <source>
        <strain evidence="1">UK204</strain>
    </source>
</reference>
<accession>A0A9N9AI64</accession>
<organism evidence="1 2">
    <name type="scientific">Funneliformis caledonium</name>
    <dbReference type="NCBI Taxonomy" id="1117310"/>
    <lineage>
        <taxon>Eukaryota</taxon>
        <taxon>Fungi</taxon>
        <taxon>Fungi incertae sedis</taxon>
        <taxon>Mucoromycota</taxon>
        <taxon>Glomeromycotina</taxon>
        <taxon>Glomeromycetes</taxon>
        <taxon>Glomerales</taxon>
        <taxon>Glomeraceae</taxon>
        <taxon>Funneliformis</taxon>
    </lineage>
</organism>
<sequence>MPKALEKLNSIMFPKLTNDFVGALANILRVCGYEILNGNTLTPIFPDMSSSDGSELVRSIRDSKKILDLQKCMAIPATSVASERIFKCQISHFSS</sequence>
<dbReference type="AlphaFoldDB" id="A0A9N9AI64"/>
<proteinExistence type="predicted"/>
<protein>
    <submittedName>
        <fullName evidence="1">6120_t:CDS:1</fullName>
    </submittedName>
</protein>
<dbReference type="EMBL" id="CAJVPQ010001090">
    <property type="protein sequence ID" value="CAG8531425.1"/>
    <property type="molecule type" value="Genomic_DNA"/>
</dbReference>